<dbReference type="Proteomes" id="UP000287651">
    <property type="component" value="Unassembled WGS sequence"/>
</dbReference>
<gene>
    <name evidence="1" type="ORF">B296_00008249</name>
</gene>
<protein>
    <submittedName>
        <fullName evidence="1">Uncharacterized protein</fullName>
    </submittedName>
</protein>
<reference evidence="1 2" key="1">
    <citation type="journal article" date="2014" name="Agronomy (Basel)">
        <title>A Draft Genome Sequence for Ensete ventricosum, the Drought-Tolerant Tree Against Hunger.</title>
        <authorList>
            <person name="Harrison J."/>
            <person name="Moore K.A."/>
            <person name="Paszkiewicz K."/>
            <person name="Jones T."/>
            <person name="Grant M."/>
            <person name="Ambacheew D."/>
            <person name="Muzemil S."/>
            <person name="Studholme D.J."/>
        </authorList>
    </citation>
    <scope>NUCLEOTIDE SEQUENCE [LARGE SCALE GENOMIC DNA]</scope>
</reference>
<sequence>MYCADAVGSSPECVGSSPRVSRVYQDGTREFAKRRPRLTERLSGVVEKFAWRITMTGVMKLQPDDGPRSNWSIRSGFGRCSGISLEFARRFTEGIEKLARSTSGDR</sequence>
<evidence type="ECO:0000313" key="1">
    <source>
        <dbReference type="EMBL" id="RRT56944.1"/>
    </source>
</evidence>
<name>A0A426YZ13_ENSVE</name>
<comment type="caution">
    <text evidence="1">The sequence shown here is derived from an EMBL/GenBank/DDBJ whole genome shotgun (WGS) entry which is preliminary data.</text>
</comment>
<proteinExistence type="predicted"/>
<organism evidence="1 2">
    <name type="scientific">Ensete ventricosum</name>
    <name type="common">Abyssinian banana</name>
    <name type="synonym">Musa ensete</name>
    <dbReference type="NCBI Taxonomy" id="4639"/>
    <lineage>
        <taxon>Eukaryota</taxon>
        <taxon>Viridiplantae</taxon>
        <taxon>Streptophyta</taxon>
        <taxon>Embryophyta</taxon>
        <taxon>Tracheophyta</taxon>
        <taxon>Spermatophyta</taxon>
        <taxon>Magnoliopsida</taxon>
        <taxon>Liliopsida</taxon>
        <taxon>Zingiberales</taxon>
        <taxon>Musaceae</taxon>
        <taxon>Ensete</taxon>
    </lineage>
</organism>
<evidence type="ECO:0000313" key="2">
    <source>
        <dbReference type="Proteomes" id="UP000287651"/>
    </source>
</evidence>
<accession>A0A426YZ13</accession>
<dbReference type="AlphaFoldDB" id="A0A426YZ13"/>
<dbReference type="EMBL" id="AMZH03009400">
    <property type="protein sequence ID" value="RRT56944.1"/>
    <property type="molecule type" value="Genomic_DNA"/>
</dbReference>